<dbReference type="GO" id="GO:0016787">
    <property type="term" value="F:hydrolase activity"/>
    <property type="evidence" value="ECO:0007669"/>
    <property type="project" value="UniProtKB-KW"/>
</dbReference>
<dbReference type="InterPro" id="IPR050471">
    <property type="entry name" value="AB_hydrolase"/>
</dbReference>
<comment type="similarity">
    <text evidence="1">Belongs to the AB hydrolase superfamily. Bacterial non-heme haloperoxidase / perhydrolase family.</text>
</comment>
<dbReference type="InterPro" id="IPR029058">
    <property type="entry name" value="AB_hydrolase_fold"/>
</dbReference>
<dbReference type="Pfam" id="PF00561">
    <property type="entry name" value="Abhydrolase_1"/>
    <property type="match status" value="1"/>
</dbReference>
<proteinExistence type="inferred from homology"/>
<dbReference type="AlphaFoldDB" id="A0A563TY60"/>
<reference evidence="3 4" key="1">
    <citation type="submission" date="2019-07" db="EMBL/GenBank/DDBJ databases">
        <authorList>
            <person name="Kim J."/>
        </authorList>
    </citation>
    <scope>NUCLEOTIDE SEQUENCE [LARGE SCALE GENOMIC DNA]</scope>
    <source>
        <strain evidence="3 4">MJ1a</strain>
    </source>
</reference>
<keyword evidence="4" id="KW-1185">Reference proteome</keyword>
<dbReference type="PANTHER" id="PTHR43433:SF4">
    <property type="entry name" value="NON-HEME CHLOROPEROXIDASE-RELATED"/>
    <property type="match status" value="1"/>
</dbReference>
<dbReference type="Gene3D" id="3.40.50.1820">
    <property type="entry name" value="alpha/beta hydrolase"/>
    <property type="match status" value="1"/>
</dbReference>
<dbReference type="OrthoDB" id="9780932at2"/>
<dbReference type="FunFam" id="3.40.50.1820:FF:000205">
    <property type="entry name" value="Non-haem bromoperoxidase BPO-A2"/>
    <property type="match status" value="1"/>
</dbReference>
<keyword evidence="3" id="KW-0378">Hydrolase</keyword>
<dbReference type="SUPFAM" id="SSF53474">
    <property type="entry name" value="alpha/beta-Hydrolases"/>
    <property type="match status" value="1"/>
</dbReference>
<gene>
    <name evidence="3" type="ORF">FPZ42_17045</name>
</gene>
<accession>A0A563TY60</accession>
<evidence type="ECO:0000259" key="2">
    <source>
        <dbReference type="Pfam" id="PF00561"/>
    </source>
</evidence>
<evidence type="ECO:0000313" key="3">
    <source>
        <dbReference type="EMBL" id="TWR24193.1"/>
    </source>
</evidence>
<comment type="caution">
    <text evidence="3">The sequence shown here is derived from an EMBL/GenBank/DDBJ whole genome shotgun (WGS) entry which is preliminary data.</text>
</comment>
<dbReference type="PRINTS" id="PR00412">
    <property type="entry name" value="EPOXHYDRLASE"/>
</dbReference>
<dbReference type="PANTHER" id="PTHR43433">
    <property type="entry name" value="HYDROLASE, ALPHA/BETA FOLD FAMILY PROTEIN"/>
    <property type="match status" value="1"/>
</dbReference>
<feature type="domain" description="AB hydrolase-1" evidence="2">
    <location>
        <begin position="28"/>
        <end position="262"/>
    </location>
</feature>
<dbReference type="InterPro" id="IPR000073">
    <property type="entry name" value="AB_hydrolase_1"/>
</dbReference>
<protein>
    <submittedName>
        <fullName evidence="3">Alpha/beta hydrolase</fullName>
    </submittedName>
</protein>
<dbReference type="RefSeq" id="WP_146273071.1">
    <property type="nucleotide sequence ID" value="NZ_VOEI01000007.1"/>
</dbReference>
<dbReference type="InterPro" id="IPR000639">
    <property type="entry name" value="Epox_hydrolase-like"/>
</dbReference>
<name>A0A563TY60_9SPHI</name>
<evidence type="ECO:0000313" key="4">
    <source>
        <dbReference type="Proteomes" id="UP000318010"/>
    </source>
</evidence>
<dbReference type="Proteomes" id="UP000318010">
    <property type="component" value="Unassembled WGS sequence"/>
</dbReference>
<dbReference type="PRINTS" id="PR00111">
    <property type="entry name" value="ABHYDROLASE"/>
</dbReference>
<dbReference type="EMBL" id="VOEI01000007">
    <property type="protein sequence ID" value="TWR24193.1"/>
    <property type="molecule type" value="Genomic_DNA"/>
</dbReference>
<evidence type="ECO:0000256" key="1">
    <source>
        <dbReference type="ARBA" id="ARBA00038128"/>
    </source>
</evidence>
<sequence length="277" mass="30774">MKFIKSKNTDGQEVNLYYEDLGQGKPAILIHGWPLDHQMWENQFQALVEGGYRVIAYDRRGFGKSDKPWTAYDYSTLADDLKAVIDQLQLEDVALIGFSMAGGEVVRYFSRHGGAKVSKAVLVSSIAPYMLQTEDNPDGVPQETIQAIGEGLEKDRAAFLDDFGKQFFGVNLLNHPVSNQMLEWNLHVAMQASLRATTECATSFATTDLRSEMSSISVPLLVIHGDADQTVPIKATGEQAAQLVPHAQYIIYEGQPHGLFYTAKEQLNVDLLEFLSK</sequence>
<organism evidence="3 4">
    <name type="scientific">Mucilaginibacter achroorhodeus</name>
    <dbReference type="NCBI Taxonomy" id="2599294"/>
    <lineage>
        <taxon>Bacteria</taxon>
        <taxon>Pseudomonadati</taxon>
        <taxon>Bacteroidota</taxon>
        <taxon>Sphingobacteriia</taxon>
        <taxon>Sphingobacteriales</taxon>
        <taxon>Sphingobacteriaceae</taxon>
        <taxon>Mucilaginibacter</taxon>
    </lineage>
</organism>